<evidence type="ECO:0000259" key="9">
    <source>
        <dbReference type="Pfam" id="PF24779"/>
    </source>
</evidence>
<dbReference type="Gene3D" id="3.40.50.1010">
    <property type="entry name" value="5'-nuclease"/>
    <property type="match status" value="1"/>
</dbReference>
<dbReference type="Pfam" id="PF24779">
    <property type="entry name" value="UTP23_sensor"/>
    <property type="match status" value="1"/>
</dbReference>
<evidence type="ECO:0000256" key="1">
    <source>
        <dbReference type="ARBA" id="ARBA00004604"/>
    </source>
</evidence>
<keyword evidence="10" id="KW-1185">Reference proteome</keyword>
<keyword evidence="2" id="KW-0690">Ribosome biogenesis</keyword>
<evidence type="ECO:0000313" key="11">
    <source>
        <dbReference type="RefSeq" id="XP_011495153.1"/>
    </source>
</evidence>
<dbReference type="Pfam" id="PF04900">
    <property type="entry name" value="Fcf1"/>
    <property type="match status" value="1"/>
</dbReference>
<dbReference type="GO" id="GO:0032040">
    <property type="term" value="C:small-subunit processome"/>
    <property type="evidence" value="ECO:0007669"/>
    <property type="project" value="InterPro"/>
</dbReference>
<name>A0AAJ6VMT9_9HYME</name>
<protein>
    <recommendedName>
        <fullName evidence="7">rRNA-processing protein UTP23 homolog</fullName>
    </recommendedName>
</protein>
<comment type="similarity">
    <text evidence="6">Belongs to the UTP23/FCF1 family. UTP23 subfamily.</text>
</comment>
<feature type="compositionally biased region" description="Basic and acidic residues" evidence="8">
    <location>
        <begin position="220"/>
        <end position="230"/>
    </location>
</feature>
<evidence type="ECO:0000256" key="7">
    <source>
        <dbReference type="ARBA" id="ARBA00071400"/>
    </source>
</evidence>
<feature type="region of interest" description="Disordered" evidence="8">
    <location>
        <begin position="180"/>
        <end position="235"/>
    </location>
</feature>
<sequence length="253" mass="29237">MKIKRLKKVQKNLSFFVNNYKFRKPYQILIDGTFSFAALQNKFNIKEQLAKYFQADVKLLTTQCIIVETEKLGHKVYGAMLIVKQFPIHQCGHEKNTVTGSKCLRSMVGSNNESRYVIATQDRLLQEQLKKIPGVPIMYLHGRTPTLEAPSQKSREFAEQIRSKVTMTDMQEERIKSLKEQFGLKSDITMQPKKKHKKSGPNPLSCKRSQKKESNSMIHTSEHKVNESGKVRKRKRIKLPAHVKEVLKLNTHS</sequence>
<keyword evidence="4" id="KW-0539">Nucleus</keyword>
<dbReference type="InterPro" id="IPR006984">
    <property type="entry name" value="Fcf1/UTP23"/>
</dbReference>
<evidence type="ECO:0000256" key="3">
    <source>
        <dbReference type="ARBA" id="ARBA00022552"/>
    </source>
</evidence>
<proteinExistence type="inferred from homology"/>
<accession>A0AAJ6VMT9</accession>
<dbReference type="KEGG" id="csol:105360073"/>
<evidence type="ECO:0000313" key="10">
    <source>
        <dbReference type="Proteomes" id="UP000695007"/>
    </source>
</evidence>
<evidence type="ECO:0000256" key="8">
    <source>
        <dbReference type="SAM" id="MobiDB-lite"/>
    </source>
</evidence>
<dbReference type="CDD" id="cd09866">
    <property type="entry name" value="PIN_Fcf1-Utp23-H"/>
    <property type="match status" value="1"/>
</dbReference>
<gene>
    <name evidence="11" type="primary">LOC105360073</name>
</gene>
<feature type="domain" description="UTP23 sensor motif region" evidence="9">
    <location>
        <begin position="192"/>
        <end position="208"/>
    </location>
</feature>
<comment type="function">
    <text evidence="5">Involved in rRNA-processing and ribosome biogenesis.</text>
</comment>
<evidence type="ECO:0000256" key="2">
    <source>
        <dbReference type="ARBA" id="ARBA00022517"/>
    </source>
</evidence>
<dbReference type="InterPro" id="IPR057776">
    <property type="entry name" value="UTP23_sensor"/>
</dbReference>
<keyword evidence="3" id="KW-0698">rRNA processing</keyword>
<dbReference type="GO" id="GO:0006364">
    <property type="term" value="P:rRNA processing"/>
    <property type="evidence" value="ECO:0007669"/>
    <property type="project" value="UniProtKB-KW"/>
</dbReference>
<dbReference type="RefSeq" id="XP_011495153.1">
    <property type="nucleotide sequence ID" value="XM_011496851.1"/>
</dbReference>
<dbReference type="AlphaFoldDB" id="A0AAJ6VMT9"/>
<dbReference type="Proteomes" id="UP000695007">
    <property type="component" value="Unplaced"/>
</dbReference>
<evidence type="ECO:0000256" key="5">
    <source>
        <dbReference type="ARBA" id="ARBA00037300"/>
    </source>
</evidence>
<evidence type="ECO:0000256" key="4">
    <source>
        <dbReference type="ARBA" id="ARBA00023242"/>
    </source>
</evidence>
<dbReference type="InterPro" id="IPR029060">
    <property type="entry name" value="PIN-like_dom_sf"/>
</dbReference>
<comment type="subcellular location">
    <subcellularLocation>
        <location evidence="1">Nucleus</location>
        <location evidence="1">Nucleolus</location>
    </subcellularLocation>
</comment>
<dbReference type="FunFam" id="3.40.50.1010:FF:000006">
    <property type="entry name" value="rRNA-processing protein UTP23 homolog"/>
    <property type="match status" value="1"/>
</dbReference>
<dbReference type="GeneID" id="105360073"/>
<dbReference type="PANTHER" id="PTHR12416">
    <property type="entry name" value="RRNA-PROCESSING PROTEIN UTP23 HOMOLOG"/>
    <property type="match status" value="1"/>
</dbReference>
<evidence type="ECO:0000256" key="6">
    <source>
        <dbReference type="ARBA" id="ARBA00038503"/>
    </source>
</evidence>
<organism evidence="10 11">
    <name type="scientific">Ceratosolen solmsi marchali</name>
    <dbReference type="NCBI Taxonomy" id="326594"/>
    <lineage>
        <taxon>Eukaryota</taxon>
        <taxon>Metazoa</taxon>
        <taxon>Ecdysozoa</taxon>
        <taxon>Arthropoda</taxon>
        <taxon>Hexapoda</taxon>
        <taxon>Insecta</taxon>
        <taxon>Pterygota</taxon>
        <taxon>Neoptera</taxon>
        <taxon>Endopterygota</taxon>
        <taxon>Hymenoptera</taxon>
        <taxon>Apocrita</taxon>
        <taxon>Proctotrupomorpha</taxon>
        <taxon>Chalcidoidea</taxon>
        <taxon>Agaonidae</taxon>
        <taxon>Agaoninae</taxon>
        <taxon>Ceratosolen</taxon>
    </lineage>
</organism>
<reference evidence="11" key="1">
    <citation type="submission" date="2025-08" db="UniProtKB">
        <authorList>
            <consortium name="RefSeq"/>
        </authorList>
    </citation>
    <scope>IDENTIFICATION</scope>
</reference>
<dbReference type="SUPFAM" id="SSF88723">
    <property type="entry name" value="PIN domain-like"/>
    <property type="match status" value="1"/>
</dbReference>